<name>A0ABS7GAV2_9BACT</name>
<protein>
    <submittedName>
        <fullName evidence="1">Gliding motility-associated C-terminal domain-containing protein</fullName>
    </submittedName>
</protein>
<sequence>MDLSFERGYDSATCYGALAIYGGITLTDTLELLWQSGPFYNVTWQRFTAEFTPHADYPYIVLGGDVRIACNNEFGIALALDNLSDTLRELPLVTYKVEPGCQGMSNGRITASATGSYPPFTFEWETVGRTGNVLDGISAGQYILVTQAANGVRVRDTIIVHDTEFNGNAAIEVKGCTGEALNKIILRTEGGVGPYEYLLSGSPTVKVSPEFDDLHAGTYNIIVKDAKGCLDTLENLLIPDPPLFTLDNTLITAMSCAGANDAQIAFAVNGGVPPYSYSLTGLMSQTDSVMYNLNGGVYRYHIADAQDCVLEGSVEVPAATHSCAIYVPNAFSPDGDGVNDIFRVKVFDKITDFRMSVFNRWGELLYTTNDIKAGWKGDYKGQPLPPGAYLWMTTYTDGRQQPVKQTGSVLIVK</sequence>
<evidence type="ECO:0000313" key="2">
    <source>
        <dbReference type="Proteomes" id="UP000812961"/>
    </source>
</evidence>
<dbReference type="InterPro" id="IPR025667">
    <property type="entry name" value="SprB_repeat"/>
</dbReference>
<dbReference type="Pfam" id="PF13573">
    <property type="entry name" value="SprB"/>
    <property type="match status" value="2"/>
</dbReference>
<accession>A0ABS7GAV2</accession>
<dbReference type="Proteomes" id="UP000812961">
    <property type="component" value="Unassembled WGS sequence"/>
</dbReference>
<dbReference type="NCBIfam" id="TIGR04131">
    <property type="entry name" value="Bac_Flav_CTERM"/>
    <property type="match status" value="1"/>
</dbReference>
<evidence type="ECO:0000313" key="1">
    <source>
        <dbReference type="EMBL" id="MBW8684546.1"/>
    </source>
</evidence>
<proteinExistence type="predicted"/>
<comment type="caution">
    <text evidence="1">The sequence shown here is derived from an EMBL/GenBank/DDBJ whole genome shotgun (WGS) entry which is preliminary data.</text>
</comment>
<gene>
    <name evidence="1" type="ORF">K1Y79_09400</name>
</gene>
<keyword evidence="2" id="KW-1185">Reference proteome</keyword>
<dbReference type="InterPro" id="IPR026341">
    <property type="entry name" value="T9SS_type_B"/>
</dbReference>
<dbReference type="Pfam" id="PF13585">
    <property type="entry name" value="CHU_C"/>
    <property type="match status" value="1"/>
</dbReference>
<reference evidence="1 2" key="1">
    <citation type="submission" date="2021-08" db="EMBL/GenBank/DDBJ databases">
        <title>The genome sequence of Chitinophaga sp. B61.</title>
        <authorList>
            <person name="Zhang X."/>
        </authorList>
    </citation>
    <scope>NUCLEOTIDE SEQUENCE [LARGE SCALE GENOMIC DNA]</scope>
    <source>
        <strain evidence="1 2">B61</strain>
    </source>
</reference>
<dbReference type="EMBL" id="JAICCF010000002">
    <property type="protein sequence ID" value="MBW8684546.1"/>
    <property type="molecule type" value="Genomic_DNA"/>
</dbReference>
<dbReference type="RefSeq" id="WP_220249765.1">
    <property type="nucleotide sequence ID" value="NZ_JAICCF010000002.1"/>
</dbReference>
<organism evidence="1 2">
    <name type="scientific">Chitinophaga rhizophila</name>
    <dbReference type="NCBI Taxonomy" id="2866212"/>
    <lineage>
        <taxon>Bacteria</taxon>
        <taxon>Pseudomonadati</taxon>
        <taxon>Bacteroidota</taxon>
        <taxon>Chitinophagia</taxon>
        <taxon>Chitinophagales</taxon>
        <taxon>Chitinophagaceae</taxon>
        <taxon>Chitinophaga</taxon>
    </lineage>
</organism>